<accession>A0ACC7P2J2</accession>
<dbReference type="EMBL" id="JBJURJ010000013">
    <property type="protein sequence ID" value="MFM9330459.1"/>
    <property type="molecule type" value="Genomic_DNA"/>
</dbReference>
<protein>
    <submittedName>
        <fullName evidence="1">Iron ABC transporter permease</fullName>
    </submittedName>
</protein>
<dbReference type="Proteomes" id="UP001631969">
    <property type="component" value="Unassembled WGS sequence"/>
</dbReference>
<evidence type="ECO:0000313" key="1">
    <source>
        <dbReference type="EMBL" id="MFM9330459.1"/>
    </source>
</evidence>
<organism evidence="1 2">
    <name type="scientific">Paenibacillus mesotrionivorans</name>
    <dbReference type="NCBI Taxonomy" id="3160968"/>
    <lineage>
        <taxon>Bacteria</taxon>
        <taxon>Bacillati</taxon>
        <taxon>Bacillota</taxon>
        <taxon>Bacilli</taxon>
        <taxon>Bacillales</taxon>
        <taxon>Paenibacillaceae</taxon>
        <taxon>Paenibacillus</taxon>
    </lineage>
</organism>
<evidence type="ECO:0000313" key="2">
    <source>
        <dbReference type="Proteomes" id="UP001631969"/>
    </source>
</evidence>
<proteinExistence type="predicted"/>
<name>A0ACC7P2J2_9BACL</name>
<reference evidence="1" key="1">
    <citation type="submission" date="2024-12" db="EMBL/GenBank/DDBJ databases">
        <authorList>
            <person name="Wu N."/>
        </authorList>
    </citation>
    <scope>NUCLEOTIDE SEQUENCE</scope>
    <source>
        <strain evidence="1">P15</strain>
    </source>
</reference>
<gene>
    <name evidence="1" type="ORF">ACI1P1_19340</name>
</gene>
<comment type="caution">
    <text evidence="1">The sequence shown here is derived from an EMBL/GenBank/DDBJ whole genome shotgun (WGS) entry which is preliminary data.</text>
</comment>
<sequence length="715" mass="72260">MMERRSSFRRPAAVMAAGFLLLMACMLAGLGQGQAGIGFSQAIRALLHTAGGGAAEELVRGVRLPRAVIGALAGSALAVTGVLLQTVTRNALASAGTMGINAGAFFVVVAGTVFFPSMAQLAPLPLAFAGGCLAAVLSYLLAGGRKSTPVRMALSGMIVTLVISSFTGMLQLLFENETGGLFVWGSGLLQQNDWSGVRYAWPWIVLGLLAAWMCSRKLDVMNLGEDTARSLGQHVGLVRGAALALAVLLAAVTVSVVGPIGFIGLMAPHLVRLLGLKRHGLLLPAAAVWGAALLSAADLVSRLFISTLGELPAGAVTAALGAPCLIALALRETRGKGAAEGQAGISAGGGRWQLPLAAWLAGKAARREETLHPGGAYILRSRLEAAYSFRLWVLLAALLLAASLVAGIVFGAVRVPPAEVLRVLGGGGESLSRHIVLQLRLPRELAAAAAGALLAASGALLQGAVRNPLADPSVVGITSGAGAGALLLLTLWPAAAGAALPLASAAGAFAAAALVCGFAYRSGLAPTVLTLVGIAVSAAGAALVQLLVIRSAMGAAPALAWLAGSTYARGWEAFAGLGIGAALILPAAWLLGCRWDLLAFGDSVATGLGLRLRQTRLLAAALGVAAAAVAVAYVGTVGFIGLLAPHAARLAAGQNQRRLLVLAPLLGAVFLVLADLIGKTIIAPKEIPSGLVTALVGTPYLLFLLWKSAGSRRGA</sequence>
<keyword evidence="2" id="KW-1185">Reference proteome</keyword>